<evidence type="ECO:0000256" key="6">
    <source>
        <dbReference type="ARBA" id="ARBA00022737"/>
    </source>
</evidence>
<evidence type="ECO:0000256" key="10">
    <source>
        <dbReference type="SAM" id="Phobius"/>
    </source>
</evidence>
<keyword evidence="3" id="KW-0813">Transport</keyword>
<evidence type="ECO:0000256" key="8">
    <source>
        <dbReference type="ARBA" id="ARBA00023136"/>
    </source>
</evidence>
<keyword evidence="4" id="KW-0762">Sugar transport</keyword>
<evidence type="ECO:0000313" key="12">
    <source>
        <dbReference type="Proteomes" id="UP000075714"/>
    </source>
</evidence>
<dbReference type="EMBL" id="LSYV01000007">
    <property type="protein sequence ID" value="KXZ53835.1"/>
    <property type="molecule type" value="Genomic_DNA"/>
</dbReference>
<reference evidence="12" key="1">
    <citation type="journal article" date="2016" name="Nat. Commun.">
        <title>The Gonium pectorale genome demonstrates co-option of cell cycle regulation during the evolution of multicellularity.</title>
        <authorList>
            <person name="Hanschen E.R."/>
            <person name="Marriage T.N."/>
            <person name="Ferris P.J."/>
            <person name="Hamaji T."/>
            <person name="Toyoda A."/>
            <person name="Fujiyama A."/>
            <person name="Neme R."/>
            <person name="Noguchi H."/>
            <person name="Minakuchi Y."/>
            <person name="Suzuki M."/>
            <person name="Kawai-Toyooka H."/>
            <person name="Smith D.R."/>
            <person name="Sparks H."/>
            <person name="Anderson J."/>
            <person name="Bakaric R."/>
            <person name="Luria V."/>
            <person name="Karger A."/>
            <person name="Kirschner M.W."/>
            <person name="Durand P.M."/>
            <person name="Michod R.E."/>
            <person name="Nozaki H."/>
            <person name="Olson B.J."/>
        </authorList>
    </citation>
    <scope>NUCLEOTIDE SEQUENCE [LARGE SCALE GENOMIC DNA]</scope>
    <source>
        <strain evidence="12">NIES-2863</strain>
    </source>
</reference>
<feature type="transmembrane region" description="Helical" evidence="10">
    <location>
        <begin position="127"/>
        <end position="148"/>
    </location>
</feature>
<feature type="transmembrane region" description="Helical" evidence="10">
    <location>
        <begin position="160"/>
        <end position="178"/>
    </location>
</feature>
<dbReference type="GO" id="GO:0051119">
    <property type="term" value="F:sugar transmembrane transporter activity"/>
    <property type="evidence" value="ECO:0007669"/>
    <property type="project" value="InterPro"/>
</dbReference>
<keyword evidence="8 10" id="KW-0472">Membrane</keyword>
<dbReference type="Proteomes" id="UP000075714">
    <property type="component" value="Unassembled WGS sequence"/>
</dbReference>
<feature type="transmembrane region" description="Helical" evidence="10">
    <location>
        <begin position="12"/>
        <end position="32"/>
    </location>
</feature>
<protein>
    <recommendedName>
        <fullName evidence="13">Bidirectional sugar transporter SWEET</fullName>
    </recommendedName>
</protein>
<dbReference type="Gene3D" id="1.20.1280.290">
    <property type="match status" value="1"/>
</dbReference>
<keyword evidence="12" id="KW-1185">Reference proteome</keyword>
<evidence type="ECO:0000256" key="5">
    <source>
        <dbReference type="ARBA" id="ARBA00022692"/>
    </source>
</evidence>
<keyword evidence="6" id="KW-0677">Repeat</keyword>
<sequence length="355" mass="35238">MANVWLVHVVPSLGNLLAALMLVSPIPAVLKLRATGKLGDLNPWPLPLTIYNSCGWLAYGFSTANPYLFPSNVIGFTAGIFFTLTAHSAAGRKAQDRIAAIFLTAALHFITLGLVDVFGLDDAAADTMWGINAIVILMVYYLVPLATMADILRSRSAASIYPPLAAAAIANGGLWTIYGMALKAGASTAWGALTRLVQLLLRAIFGAGPAASAVGAGTGTGASPFSSDTTSAALPISTPSGYNLKSRQASGALAGPAGGPSGGLGRGGSGVVSLSVGSGAVSAAAAAAAAAEAPEDHPSAKHKGAKEGRRTSIMQLLHPFHVHSHNPGAGGGSAGPGGGAAGGDVERAAAGGGQG</sequence>
<proteinExistence type="inferred from homology"/>
<comment type="caution">
    <text evidence="11">The sequence shown here is derived from an EMBL/GenBank/DDBJ whole genome shotgun (WGS) entry which is preliminary data.</text>
</comment>
<dbReference type="OrthoDB" id="409725at2759"/>
<comment type="subcellular location">
    <subcellularLocation>
        <location evidence="1">Endomembrane system</location>
        <topology evidence="1">Multi-pass membrane protein</topology>
    </subcellularLocation>
</comment>
<evidence type="ECO:0000313" key="11">
    <source>
        <dbReference type="EMBL" id="KXZ53835.1"/>
    </source>
</evidence>
<feature type="compositionally biased region" description="Gly residues" evidence="9">
    <location>
        <begin position="328"/>
        <end position="342"/>
    </location>
</feature>
<evidence type="ECO:0000256" key="7">
    <source>
        <dbReference type="ARBA" id="ARBA00022989"/>
    </source>
</evidence>
<dbReference type="InterPro" id="IPR004316">
    <property type="entry name" value="SWEET_rpt"/>
</dbReference>
<dbReference type="InterPro" id="IPR047664">
    <property type="entry name" value="SWEET"/>
</dbReference>
<feature type="transmembrane region" description="Helical" evidence="10">
    <location>
        <begin position="98"/>
        <end position="115"/>
    </location>
</feature>
<dbReference type="PANTHER" id="PTHR10791">
    <property type="entry name" value="RAG1-ACTIVATING PROTEIN 1"/>
    <property type="match status" value="1"/>
</dbReference>
<evidence type="ECO:0000256" key="9">
    <source>
        <dbReference type="SAM" id="MobiDB-lite"/>
    </source>
</evidence>
<feature type="region of interest" description="Disordered" evidence="9">
    <location>
        <begin position="321"/>
        <end position="355"/>
    </location>
</feature>
<keyword evidence="5 10" id="KW-0812">Transmembrane</keyword>
<evidence type="ECO:0000256" key="2">
    <source>
        <dbReference type="ARBA" id="ARBA00007809"/>
    </source>
</evidence>
<name>A0A150GVI1_GONPE</name>
<dbReference type="AlphaFoldDB" id="A0A150GVI1"/>
<dbReference type="GO" id="GO:0016020">
    <property type="term" value="C:membrane"/>
    <property type="evidence" value="ECO:0007669"/>
    <property type="project" value="InterPro"/>
</dbReference>
<feature type="transmembrane region" description="Helical" evidence="10">
    <location>
        <begin position="67"/>
        <end position="86"/>
    </location>
</feature>
<dbReference type="GO" id="GO:0012505">
    <property type="term" value="C:endomembrane system"/>
    <property type="evidence" value="ECO:0007669"/>
    <property type="project" value="UniProtKB-SubCell"/>
</dbReference>
<evidence type="ECO:0008006" key="13">
    <source>
        <dbReference type="Google" id="ProtNLM"/>
    </source>
</evidence>
<organism evidence="11 12">
    <name type="scientific">Gonium pectorale</name>
    <name type="common">Green alga</name>
    <dbReference type="NCBI Taxonomy" id="33097"/>
    <lineage>
        <taxon>Eukaryota</taxon>
        <taxon>Viridiplantae</taxon>
        <taxon>Chlorophyta</taxon>
        <taxon>core chlorophytes</taxon>
        <taxon>Chlorophyceae</taxon>
        <taxon>CS clade</taxon>
        <taxon>Chlamydomonadales</taxon>
        <taxon>Volvocaceae</taxon>
        <taxon>Gonium</taxon>
    </lineage>
</organism>
<evidence type="ECO:0000256" key="1">
    <source>
        <dbReference type="ARBA" id="ARBA00004127"/>
    </source>
</evidence>
<dbReference type="Pfam" id="PF03083">
    <property type="entry name" value="MtN3_slv"/>
    <property type="match status" value="2"/>
</dbReference>
<evidence type="ECO:0000256" key="4">
    <source>
        <dbReference type="ARBA" id="ARBA00022597"/>
    </source>
</evidence>
<comment type="similarity">
    <text evidence="2">Belongs to the SWEET sugar transporter family.</text>
</comment>
<gene>
    <name evidence="11" type="ORF">GPECTOR_6g753</name>
</gene>
<accession>A0A150GVI1</accession>
<dbReference type="PANTHER" id="PTHR10791:SF224">
    <property type="entry name" value="SUGAR TRANSPORTER SWEET"/>
    <property type="match status" value="1"/>
</dbReference>
<evidence type="ECO:0000256" key="3">
    <source>
        <dbReference type="ARBA" id="ARBA00022448"/>
    </source>
</evidence>
<keyword evidence="7 10" id="KW-1133">Transmembrane helix</keyword>